<dbReference type="RefSeq" id="WP_223411637.1">
    <property type="nucleotide sequence ID" value="NZ_JAGSHT010000032.1"/>
</dbReference>
<evidence type="ECO:0000313" key="1">
    <source>
        <dbReference type="EMBL" id="MBZ2199661.1"/>
    </source>
</evidence>
<keyword evidence="2" id="KW-1185">Reference proteome</keyword>
<dbReference type="Proteomes" id="UP000826651">
    <property type="component" value="Unassembled WGS sequence"/>
</dbReference>
<organism evidence="1 2">
    <name type="scientific">Occultella gossypii</name>
    <dbReference type="NCBI Taxonomy" id="2800820"/>
    <lineage>
        <taxon>Bacteria</taxon>
        <taxon>Bacillati</taxon>
        <taxon>Actinomycetota</taxon>
        <taxon>Actinomycetes</taxon>
        <taxon>Micrococcales</taxon>
        <taxon>Ruaniaceae</taxon>
        <taxon>Occultella</taxon>
    </lineage>
</organism>
<proteinExistence type="predicted"/>
<protein>
    <submittedName>
        <fullName evidence="1">Uncharacterized protein</fullName>
    </submittedName>
</protein>
<accession>A0ABS7SJY8</accession>
<dbReference type="EMBL" id="JAGSHT010000032">
    <property type="protein sequence ID" value="MBZ2199661.1"/>
    <property type="molecule type" value="Genomic_DNA"/>
</dbReference>
<gene>
    <name evidence="1" type="ORF">KCQ71_26205</name>
</gene>
<sequence length="180" mass="18938">MRPMLGTLELPQVQDLTTSDLRAVAEHQAVGKDGSMLQNLGRAPTGVRVRGVATDTGAATLIEELKAQVRTGEPVAFVADITADTSVEEVLVDDLQVRELAGRPGAFAYVLTLREFTEPVAPASTAGLEADILGEADDLLGDLLDGLDITPPFATGLEAFVTPLTGLLERLRAFREATGG</sequence>
<name>A0ABS7SJY8_9MICO</name>
<comment type="caution">
    <text evidence="1">The sequence shown here is derived from an EMBL/GenBank/DDBJ whole genome shotgun (WGS) entry which is preliminary data.</text>
</comment>
<evidence type="ECO:0000313" key="2">
    <source>
        <dbReference type="Proteomes" id="UP000826651"/>
    </source>
</evidence>
<reference evidence="1 2" key="1">
    <citation type="submission" date="2021-04" db="EMBL/GenBank/DDBJ databases">
        <title>Ruania sp. nov., isolated from sandy soil of mangrove forest.</title>
        <authorList>
            <person name="Ge X."/>
            <person name="Huang R."/>
            <person name="Liu W."/>
        </authorList>
    </citation>
    <scope>NUCLEOTIDE SEQUENCE [LARGE SCALE GENOMIC DNA]</scope>
    <source>
        <strain evidence="1 2">N2-46</strain>
    </source>
</reference>